<dbReference type="PROSITE" id="PS51257">
    <property type="entry name" value="PROKAR_LIPOPROTEIN"/>
    <property type="match status" value="1"/>
</dbReference>
<dbReference type="NCBIfam" id="TIGR04222">
    <property type="entry name" value="near_uncomplex"/>
    <property type="match status" value="1"/>
</dbReference>
<comment type="caution">
    <text evidence="2">The sequence shown here is derived from an EMBL/GenBank/DDBJ whole genome shotgun (WGS) entry which is preliminary data.</text>
</comment>
<sequence>MGRPWGLSGPQFLLLYAVLLVCACLAFAAVRAWARRPPAPVDGRDLGLHELAYLRGGANRVVDAVVAGLVESGALRVDRSRLLHATAAARPRDAFEHEVLANSGVGTTMAILRDHFRARGLTDPIEDELVARGLLVTAKRRSVVVASAWLVPLLGVVGVVRAINGAAHRYPVGFLVMELIVTAMVWVVLRGLARGLRRTTAGQRAAGPSTGQSAAHRVALRGLRAYPDRQIAALLGPSLVGSGAGGGGPAGDGGGGGCGGGGCGGGGP</sequence>
<evidence type="ECO:0000313" key="2">
    <source>
        <dbReference type="EMBL" id="MFD0922437.1"/>
    </source>
</evidence>
<feature type="transmembrane region" description="Helical" evidence="1">
    <location>
        <begin position="142"/>
        <end position="164"/>
    </location>
</feature>
<name>A0ABW3G185_9PSEU</name>
<keyword evidence="1" id="KW-1133">Transmembrane helix</keyword>
<protein>
    <submittedName>
        <fullName evidence="2">TIGR04222 domain-containing membrane protein</fullName>
    </submittedName>
</protein>
<reference evidence="3" key="1">
    <citation type="journal article" date="2019" name="Int. J. Syst. Evol. Microbiol.">
        <title>The Global Catalogue of Microorganisms (GCM) 10K type strain sequencing project: providing services to taxonomists for standard genome sequencing and annotation.</title>
        <authorList>
            <consortium name="The Broad Institute Genomics Platform"/>
            <consortium name="The Broad Institute Genome Sequencing Center for Infectious Disease"/>
            <person name="Wu L."/>
            <person name="Ma J."/>
        </authorList>
    </citation>
    <scope>NUCLEOTIDE SEQUENCE [LARGE SCALE GENOMIC DNA]</scope>
    <source>
        <strain evidence="3">CCUG 56401</strain>
    </source>
</reference>
<accession>A0ABW3G185</accession>
<organism evidence="2 3">
    <name type="scientific">Saccharopolyspora rosea</name>
    <dbReference type="NCBI Taxonomy" id="524884"/>
    <lineage>
        <taxon>Bacteria</taxon>
        <taxon>Bacillati</taxon>
        <taxon>Actinomycetota</taxon>
        <taxon>Actinomycetes</taxon>
        <taxon>Pseudonocardiales</taxon>
        <taxon>Pseudonocardiaceae</taxon>
        <taxon>Saccharopolyspora</taxon>
    </lineage>
</organism>
<dbReference type="InterPro" id="IPR026467">
    <property type="entry name" value="Ser/Gly_Cys_C_dom"/>
</dbReference>
<keyword evidence="1" id="KW-0812">Transmembrane</keyword>
<dbReference type="Proteomes" id="UP001597018">
    <property type="component" value="Unassembled WGS sequence"/>
</dbReference>
<evidence type="ECO:0000313" key="3">
    <source>
        <dbReference type="Proteomes" id="UP001597018"/>
    </source>
</evidence>
<keyword evidence="3" id="KW-1185">Reference proteome</keyword>
<evidence type="ECO:0000256" key="1">
    <source>
        <dbReference type="SAM" id="Phobius"/>
    </source>
</evidence>
<dbReference type="EMBL" id="JBHTIW010000021">
    <property type="protein sequence ID" value="MFD0922437.1"/>
    <property type="molecule type" value="Genomic_DNA"/>
</dbReference>
<dbReference type="RefSeq" id="WP_345600727.1">
    <property type="nucleotide sequence ID" value="NZ_BAABLT010000016.1"/>
</dbReference>
<keyword evidence="1" id="KW-0472">Membrane</keyword>
<feature type="transmembrane region" description="Helical" evidence="1">
    <location>
        <begin position="12"/>
        <end position="34"/>
    </location>
</feature>
<proteinExistence type="predicted"/>
<feature type="transmembrane region" description="Helical" evidence="1">
    <location>
        <begin position="170"/>
        <end position="189"/>
    </location>
</feature>
<gene>
    <name evidence="2" type="ORF">ACFQ16_22050</name>
</gene>